<protein>
    <recommendedName>
        <fullName evidence="4">Mycothiol acetyltransferase</fullName>
        <shortName evidence="4">MSH acetyltransferase</shortName>
        <ecNumber evidence="4">2.3.1.189</ecNumber>
    </recommendedName>
    <alternativeName>
        <fullName evidence="4">Mycothiol synthase</fullName>
    </alternativeName>
</protein>
<comment type="subunit">
    <text evidence="4">Monomer.</text>
</comment>
<dbReference type="GO" id="GO:0010125">
    <property type="term" value="P:mycothiol biosynthetic process"/>
    <property type="evidence" value="ECO:0007669"/>
    <property type="project" value="UniProtKB-UniRule"/>
</dbReference>
<dbReference type="CDD" id="cd04301">
    <property type="entry name" value="NAT_SF"/>
    <property type="match status" value="2"/>
</dbReference>
<dbReference type="InterPro" id="IPR050832">
    <property type="entry name" value="Bact_Acetyltransf"/>
</dbReference>
<feature type="binding site" evidence="4">
    <location>
        <begin position="85"/>
        <end position="87"/>
    </location>
    <ligand>
        <name>acetyl-CoA</name>
        <dbReference type="ChEBI" id="CHEBI:57288"/>
        <label>1</label>
    </ligand>
</feature>
<comment type="function">
    <text evidence="4">Catalyzes the transfer of acetyl from acetyl-CoA to desacetylmycothiol (Cys-GlcN-Ins) to form mycothiol.</text>
</comment>
<feature type="binding site" evidence="4">
    <location>
        <begin position="239"/>
        <end position="241"/>
    </location>
    <ligand>
        <name>acetyl-CoA</name>
        <dbReference type="ChEBI" id="CHEBI:57288"/>
        <label>2</label>
    </ligand>
</feature>
<keyword evidence="7" id="KW-1185">Reference proteome</keyword>
<name>A0A4Q7NWJ8_9ACTN</name>
<reference evidence="6 7" key="1">
    <citation type="submission" date="2019-02" db="EMBL/GenBank/DDBJ databases">
        <title>Genomic Encyclopedia of Type Strains, Phase IV (KMG-IV): sequencing the most valuable type-strain genomes for metagenomic binning, comparative biology and taxonomic classification.</title>
        <authorList>
            <person name="Goeker M."/>
        </authorList>
    </citation>
    <scope>NUCLEOTIDE SEQUENCE [LARGE SCALE GENOMIC DNA]</scope>
    <source>
        <strain evidence="6 7">DSM 45622</strain>
    </source>
</reference>
<dbReference type="Proteomes" id="UP000293638">
    <property type="component" value="Unassembled WGS sequence"/>
</dbReference>
<keyword evidence="1 4" id="KW-0808">Transferase</keyword>
<dbReference type="SUPFAM" id="SSF55729">
    <property type="entry name" value="Acyl-CoA N-acyltransferases (Nat)"/>
    <property type="match status" value="1"/>
</dbReference>
<feature type="domain" description="N-acetyltransferase" evidence="5">
    <location>
        <begin position="9"/>
        <end position="150"/>
    </location>
</feature>
<proteinExistence type="inferred from homology"/>
<feature type="binding site" evidence="4">
    <location>
        <begin position="278"/>
        <end position="283"/>
    </location>
    <ligand>
        <name>acetyl-CoA</name>
        <dbReference type="ChEBI" id="CHEBI:57288"/>
        <label>2</label>
    </ligand>
</feature>
<dbReference type="PIRSF" id="PIRSF021524">
    <property type="entry name" value="MSH_acetyltransferase"/>
    <property type="match status" value="1"/>
</dbReference>
<dbReference type="NCBIfam" id="TIGR03448">
    <property type="entry name" value="mycothiol_MshD"/>
    <property type="match status" value="1"/>
</dbReference>
<feature type="binding site" evidence="4">
    <location>
        <position position="40"/>
    </location>
    <ligand>
        <name>1D-myo-inositol 2-(L-cysteinylamino)-2-deoxy-alpha-D-glucopyranoside</name>
        <dbReference type="ChEBI" id="CHEBI:58887"/>
    </ligand>
</feature>
<dbReference type="Gene3D" id="3.40.630.30">
    <property type="match status" value="1"/>
</dbReference>
<dbReference type="EMBL" id="SGXD01000001">
    <property type="protein sequence ID" value="RZS90782.1"/>
    <property type="molecule type" value="Genomic_DNA"/>
</dbReference>
<comment type="caution">
    <text evidence="4">Lacks conserved residue(s) required for the propagation of feature annotation.</text>
</comment>
<gene>
    <name evidence="4" type="primary">mshD</name>
    <name evidence="6" type="ORF">EV189_0009</name>
</gene>
<evidence type="ECO:0000256" key="3">
    <source>
        <dbReference type="ARBA" id="ARBA00023315"/>
    </source>
</evidence>
<comment type="catalytic activity">
    <reaction evidence="4">
        <text>1D-myo-inositol 2-(L-cysteinylamino)-2-deoxy-alpha-D-glucopyranoside + acetyl-CoA = mycothiol + CoA + H(+)</text>
        <dbReference type="Rhea" id="RHEA:26172"/>
        <dbReference type="ChEBI" id="CHEBI:15378"/>
        <dbReference type="ChEBI" id="CHEBI:16768"/>
        <dbReference type="ChEBI" id="CHEBI:57287"/>
        <dbReference type="ChEBI" id="CHEBI:57288"/>
        <dbReference type="ChEBI" id="CHEBI:58887"/>
        <dbReference type="EC" id="2.3.1.189"/>
    </reaction>
</comment>
<dbReference type="AlphaFoldDB" id="A0A4Q7NWJ8"/>
<comment type="similarity">
    <text evidence="4">Belongs to the acetyltransferase family. MshD subfamily.</text>
</comment>
<dbReference type="EC" id="2.3.1.189" evidence="4"/>
<feature type="binding site" evidence="4">
    <location>
        <position position="235"/>
    </location>
    <ligand>
        <name>1D-myo-inositol 2-(L-cysteinylamino)-2-deoxy-alpha-D-glucopyranoside</name>
        <dbReference type="ChEBI" id="CHEBI:58887"/>
    </ligand>
</feature>
<sequence>MVSPAAELTVAPALTAAEVAEVLALAAAASRADRVAPLGEHVELHLRHGGDPRERHLLARTPAGVLVGYAHLDPTDPVAGPAAELVVAPDARRQGVGAALLHRLLELSAGRLRLWAHGSRPGAAALAASAGLTRSRELLQLRRPLVPPLPEVVVPEGLLLRTFVPGRDDEAWVALNAEVFATHPEQGRITLADLHQRMAEPWFDPSGFFLAERAGELLGYGWAKVHGEGHPALGELYVLGVSAAARGLGLGRTLTTAVLQHVAARGVPTAMLYADADNTPALRVYTGLGFTVWASDTMFSTVATG</sequence>
<dbReference type="InterPro" id="IPR017813">
    <property type="entry name" value="Mycothiol_AcTrfase"/>
</dbReference>
<dbReference type="PANTHER" id="PTHR43877">
    <property type="entry name" value="AMINOALKYLPHOSPHONATE N-ACETYLTRANSFERASE-RELATED-RELATED"/>
    <property type="match status" value="1"/>
</dbReference>
<dbReference type="Pfam" id="PF00583">
    <property type="entry name" value="Acetyltransf_1"/>
    <property type="match status" value="2"/>
</dbReference>
<comment type="caution">
    <text evidence="6">The sequence shown here is derived from an EMBL/GenBank/DDBJ whole genome shotgun (WGS) entry which is preliminary data.</text>
</comment>
<organism evidence="6 7">
    <name type="scientific">Motilibacter rhizosphaerae</name>
    <dbReference type="NCBI Taxonomy" id="598652"/>
    <lineage>
        <taxon>Bacteria</taxon>
        <taxon>Bacillati</taxon>
        <taxon>Actinomycetota</taxon>
        <taxon>Actinomycetes</taxon>
        <taxon>Motilibacterales</taxon>
        <taxon>Motilibacteraceae</taxon>
        <taxon>Motilibacter</taxon>
    </lineage>
</organism>
<dbReference type="PROSITE" id="PS51186">
    <property type="entry name" value="GNAT"/>
    <property type="match status" value="2"/>
</dbReference>
<evidence type="ECO:0000256" key="4">
    <source>
        <dbReference type="HAMAP-Rule" id="MF_01698"/>
    </source>
</evidence>
<feature type="domain" description="N-acetyltransferase" evidence="5">
    <location>
        <begin position="158"/>
        <end position="305"/>
    </location>
</feature>
<dbReference type="HAMAP" id="MF_01698">
    <property type="entry name" value="MshD"/>
    <property type="match status" value="1"/>
</dbReference>
<evidence type="ECO:0000256" key="1">
    <source>
        <dbReference type="ARBA" id="ARBA00022679"/>
    </source>
</evidence>
<keyword evidence="3 4" id="KW-0012">Acyltransferase</keyword>
<feature type="binding site" evidence="4">
    <location>
        <position position="224"/>
    </location>
    <ligand>
        <name>1D-myo-inositol 2-(L-cysteinylamino)-2-deoxy-alpha-D-glucopyranoside</name>
        <dbReference type="ChEBI" id="CHEBI:58887"/>
    </ligand>
</feature>
<dbReference type="RefSeq" id="WP_130490929.1">
    <property type="nucleotide sequence ID" value="NZ_SGXD01000001.1"/>
</dbReference>
<feature type="binding site" evidence="4">
    <location>
        <position position="185"/>
    </location>
    <ligand>
        <name>1D-myo-inositol 2-(L-cysteinylamino)-2-deoxy-alpha-D-glucopyranoside</name>
        <dbReference type="ChEBI" id="CHEBI:58887"/>
    </ligand>
</feature>
<evidence type="ECO:0000313" key="6">
    <source>
        <dbReference type="EMBL" id="RZS90782.1"/>
    </source>
</evidence>
<dbReference type="InterPro" id="IPR016181">
    <property type="entry name" value="Acyl_CoA_acyltransferase"/>
</dbReference>
<accession>A0A4Q7NWJ8</accession>
<dbReference type="OrthoDB" id="3208058at2"/>
<keyword evidence="2 4" id="KW-0677">Repeat</keyword>
<evidence type="ECO:0000256" key="2">
    <source>
        <dbReference type="ARBA" id="ARBA00022737"/>
    </source>
</evidence>
<evidence type="ECO:0000313" key="7">
    <source>
        <dbReference type="Proteomes" id="UP000293638"/>
    </source>
</evidence>
<dbReference type="GO" id="GO:0035447">
    <property type="term" value="F:mycothiol synthase activity"/>
    <property type="evidence" value="ECO:0007669"/>
    <property type="project" value="UniProtKB-UniRule"/>
</dbReference>
<dbReference type="InterPro" id="IPR000182">
    <property type="entry name" value="GNAT_dom"/>
</dbReference>
<evidence type="ECO:0000259" key="5">
    <source>
        <dbReference type="PROSITE" id="PS51186"/>
    </source>
</evidence>
<feature type="binding site" evidence="4">
    <location>
        <begin position="246"/>
        <end position="252"/>
    </location>
    <ligand>
        <name>acetyl-CoA</name>
        <dbReference type="ChEBI" id="CHEBI:57288"/>
        <label>2</label>
    </ligand>
</feature>
<feature type="binding site" evidence="4">
    <location>
        <position position="273"/>
    </location>
    <ligand>
        <name>1D-myo-inositol 2-(L-cysteinylamino)-2-deoxy-alpha-D-glucopyranoside</name>
        <dbReference type="ChEBI" id="CHEBI:58887"/>
    </ligand>
</feature>